<comment type="caution">
    <text evidence="2">The sequence shown here is derived from an EMBL/GenBank/DDBJ whole genome shotgun (WGS) entry which is preliminary data.</text>
</comment>
<keyword evidence="3" id="KW-1185">Reference proteome</keyword>
<sequence length="68" mass="7324">MVGPFLARLSSLCASRIAAIVDCSPANSVWMLFMQAGSYALSPELSVYTNNFLLLLEPCEENRAIGVA</sequence>
<evidence type="ECO:0000313" key="4">
    <source>
        <dbReference type="Proteomes" id="UP000325313"/>
    </source>
</evidence>
<dbReference type="Proteomes" id="UP000324748">
    <property type="component" value="Unassembled WGS sequence"/>
</dbReference>
<evidence type="ECO:0000313" key="1">
    <source>
        <dbReference type="EMBL" id="KAA1088433.1"/>
    </source>
</evidence>
<evidence type="ECO:0000313" key="3">
    <source>
        <dbReference type="Proteomes" id="UP000324748"/>
    </source>
</evidence>
<dbReference type="EMBL" id="VSWC01000040">
    <property type="protein sequence ID" value="KAA1105424.1"/>
    <property type="molecule type" value="Genomic_DNA"/>
</dbReference>
<dbReference type="EMBL" id="VDEP01000406">
    <property type="protein sequence ID" value="KAA1088433.1"/>
    <property type="molecule type" value="Genomic_DNA"/>
</dbReference>
<dbReference type="AlphaFoldDB" id="A0A5B0PX68"/>
<protein>
    <submittedName>
        <fullName evidence="2">Uncharacterized protein</fullName>
    </submittedName>
</protein>
<gene>
    <name evidence="2" type="ORF">PGT21_006859</name>
    <name evidence="1" type="ORF">PGTUg99_027715</name>
</gene>
<name>A0A5B0PX68_PUCGR</name>
<accession>A0A5B0PX68</accession>
<reference evidence="3 4" key="1">
    <citation type="submission" date="2019-05" db="EMBL/GenBank/DDBJ databases">
        <title>Emergence of the Ug99 lineage of the wheat stem rust pathogen through somatic hybridization.</title>
        <authorList>
            <person name="Li F."/>
            <person name="Upadhyaya N.M."/>
            <person name="Sperschneider J."/>
            <person name="Matny O."/>
            <person name="Nguyen-Phuc H."/>
            <person name="Mago R."/>
            <person name="Raley C."/>
            <person name="Miller M.E."/>
            <person name="Silverstein K.A.T."/>
            <person name="Henningsen E."/>
            <person name="Hirsch C.D."/>
            <person name="Visser B."/>
            <person name="Pretorius Z.A."/>
            <person name="Steffenson B.J."/>
            <person name="Schwessinger B."/>
            <person name="Dodds P.N."/>
            <person name="Figueroa M."/>
        </authorList>
    </citation>
    <scope>NUCLEOTIDE SEQUENCE [LARGE SCALE GENOMIC DNA]</scope>
    <source>
        <strain evidence="2">21-0</strain>
        <strain evidence="1 4">Ug99</strain>
    </source>
</reference>
<organism evidence="2 3">
    <name type="scientific">Puccinia graminis f. sp. tritici</name>
    <dbReference type="NCBI Taxonomy" id="56615"/>
    <lineage>
        <taxon>Eukaryota</taxon>
        <taxon>Fungi</taxon>
        <taxon>Dikarya</taxon>
        <taxon>Basidiomycota</taxon>
        <taxon>Pucciniomycotina</taxon>
        <taxon>Pucciniomycetes</taxon>
        <taxon>Pucciniales</taxon>
        <taxon>Pucciniaceae</taxon>
        <taxon>Puccinia</taxon>
    </lineage>
</organism>
<dbReference type="Proteomes" id="UP000325313">
    <property type="component" value="Unassembled WGS sequence"/>
</dbReference>
<proteinExistence type="predicted"/>
<evidence type="ECO:0000313" key="2">
    <source>
        <dbReference type="EMBL" id="KAA1105424.1"/>
    </source>
</evidence>